<evidence type="ECO:0000259" key="3">
    <source>
        <dbReference type="Pfam" id="PF07985"/>
    </source>
</evidence>
<feature type="domain" description="SRR1-like" evidence="3">
    <location>
        <begin position="146"/>
        <end position="312"/>
    </location>
</feature>
<organism evidence="4 5">
    <name type="scientific">Panicum miliaceum</name>
    <name type="common">Proso millet</name>
    <name type="synonym">Broomcorn millet</name>
    <dbReference type="NCBI Taxonomy" id="4540"/>
    <lineage>
        <taxon>Eukaryota</taxon>
        <taxon>Viridiplantae</taxon>
        <taxon>Streptophyta</taxon>
        <taxon>Embryophyta</taxon>
        <taxon>Tracheophyta</taxon>
        <taxon>Spermatophyta</taxon>
        <taxon>Magnoliopsida</taxon>
        <taxon>Liliopsida</taxon>
        <taxon>Poales</taxon>
        <taxon>Poaceae</taxon>
        <taxon>PACMAD clade</taxon>
        <taxon>Panicoideae</taxon>
        <taxon>Panicodae</taxon>
        <taxon>Paniceae</taxon>
        <taxon>Panicinae</taxon>
        <taxon>Panicum</taxon>
        <taxon>Panicum sect. Panicum</taxon>
    </lineage>
</organism>
<sequence length="330" mass="36181">MYLSPKPPTNPSRQIWTVELSYQTVSIPRLRLRPSQFSVSIQSMSAAAAVAVATPTAGGDWTVVRRRGRRRGEAPPTACQPDAPPPLPVTPIPWVPSDPSLDPARVSRLVARAHAATSRVADSRLYRRLLLPDSPLRRRLALLGPARLSLLGVGSFESSPAARLQLALAALLRRDFLPDAASADLFDPVLSAVECAAAAELGFSVPSLDDGCRRRVEEPTLFYMPHCEASLYDALLAANWESPAQLRRVCVLGNSFRRYALQAEDNRSAPAAKAAHVLAARRFAWEERVGETGDLDDEDWFARAFNETSWHFFEVDDDVDLAACFAGGRR</sequence>
<reference evidence="5" key="1">
    <citation type="journal article" date="2019" name="Nat. Commun.">
        <title>The genome of broomcorn millet.</title>
        <authorList>
            <person name="Zou C."/>
            <person name="Miki D."/>
            <person name="Li D."/>
            <person name="Tang Q."/>
            <person name="Xiao L."/>
            <person name="Rajput S."/>
            <person name="Deng P."/>
            <person name="Jia W."/>
            <person name="Huang R."/>
            <person name="Zhang M."/>
            <person name="Sun Y."/>
            <person name="Hu J."/>
            <person name="Fu X."/>
            <person name="Schnable P.S."/>
            <person name="Li F."/>
            <person name="Zhang H."/>
            <person name="Feng B."/>
            <person name="Zhu X."/>
            <person name="Liu R."/>
            <person name="Schnable J.C."/>
            <person name="Zhu J.-K."/>
            <person name="Zhang H."/>
        </authorList>
    </citation>
    <scope>NUCLEOTIDE SEQUENCE [LARGE SCALE GENOMIC DNA]</scope>
</reference>
<feature type="compositionally biased region" description="Pro residues" evidence="2">
    <location>
        <begin position="82"/>
        <end position="94"/>
    </location>
</feature>
<evidence type="ECO:0000313" key="4">
    <source>
        <dbReference type="EMBL" id="RLN00948.1"/>
    </source>
</evidence>
<evidence type="ECO:0000256" key="2">
    <source>
        <dbReference type="SAM" id="MobiDB-lite"/>
    </source>
</evidence>
<dbReference type="PANTHER" id="PTHR28626">
    <property type="entry name" value="SRR1-LIKE PROTEIN"/>
    <property type="match status" value="1"/>
</dbReference>
<name>A0A3L6RF08_PANMI</name>
<dbReference type="OrthoDB" id="551431at2759"/>
<comment type="caution">
    <text evidence="4">The sequence shown here is derived from an EMBL/GenBank/DDBJ whole genome shotgun (WGS) entry which is preliminary data.</text>
</comment>
<proteinExistence type="inferred from homology"/>
<protein>
    <submittedName>
        <fullName evidence="4">SRR1-like protein</fullName>
    </submittedName>
</protein>
<feature type="region of interest" description="Disordered" evidence="2">
    <location>
        <begin position="68"/>
        <end position="94"/>
    </location>
</feature>
<dbReference type="GO" id="GO:0005634">
    <property type="term" value="C:nucleus"/>
    <property type="evidence" value="ECO:0007669"/>
    <property type="project" value="TreeGrafter"/>
</dbReference>
<dbReference type="STRING" id="4540.A0A3L6RF08"/>
<dbReference type="EMBL" id="PQIB02000009">
    <property type="protein sequence ID" value="RLN00948.1"/>
    <property type="molecule type" value="Genomic_DNA"/>
</dbReference>
<dbReference type="AlphaFoldDB" id="A0A3L6RF08"/>
<dbReference type="PANTHER" id="PTHR28626:SF3">
    <property type="entry name" value="SRR1-LIKE PROTEIN"/>
    <property type="match status" value="1"/>
</dbReference>
<gene>
    <name evidence="4" type="ORF">C2845_PM06G08590</name>
</gene>
<keyword evidence="5" id="KW-1185">Reference proteome</keyword>
<dbReference type="InterPro" id="IPR040044">
    <property type="entry name" value="SRR1L"/>
</dbReference>
<evidence type="ECO:0000256" key="1">
    <source>
        <dbReference type="ARBA" id="ARBA00009856"/>
    </source>
</evidence>
<dbReference type="InterPro" id="IPR012942">
    <property type="entry name" value="SRR1-like"/>
</dbReference>
<comment type="similarity">
    <text evidence="1">Belongs to the SRR1 family.</text>
</comment>
<evidence type="ECO:0000313" key="5">
    <source>
        <dbReference type="Proteomes" id="UP000275267"/>
    </source>
</evidence>
<accession>A0A3L6RF08</accession>
<dbReference type="Pfam" id="PF07985">
    <property type="entry name" value="SRR1"/>
    <property type="match status" value="1"/>
</dbReference>
<dbReference type="GO" id="GO:0005737">
    <property type="term" value="C:cytoplasm"/>
    <property type="evidence" value="ECO:0007669"/>
    <property type="project" value="TreeGrafter"/>
</dbReference>
<dbReference type="Proteomes" id="UP000275267">
    <property type="component" value="Unassembled WGS sequence"/>
</dbReference>